<proteinExistence type="predicted"/>
<comment type="caution">
    <text evidence="1">The sequence shown here is derived from an EMBL/GenBank/DDBJ whole genome shotgun (WGS) entry which is preliminary data.</text>
</comment>
<organism evidence="1">
    <name type="scientific">marine sediment metagenome</name>
    <dbReference type="NCBI Taxonomy" id="412755"/>
    <lineage>
        <taxon>unclassified sequences</taxon>
        <taxon>metagenomes</taxon>
        <taxon>ecological metagenomes</taxon>
    </lineage>
</organism>
<dbReference type="AlphaFoldDB" id="X1M025"/>
<name>X1M025_9ZZZZ</name>
<evidence type="ECO:0000313" key="1">
    <source>
        <dbReference type="EMBL" id="GAI24708.1"/>
    </source>
</evidence>
<protein>
    <submittedName>
        <fullName evidence="1">Uncharacterized protein</fullName>
    </submittedName>
</protein>
<sequence length="251" mass="27250">QWGPDEILKIVKAVQEFVPSGVAAPKSYMVTQGEEGAIVKEVEPGKPVVVEQAARQPGSTYMVNPEGEVKELKPGEPIVVVKQPAAAAPPQKTFIVKQTSEGTVVEEHDLSKPIIISTGAPGGGLPAMYPFPAMGADGKPMYDNAGNPIYVNVEPMIKWMGFQREQQRSDERHGAIMGLASTIKENLPIAVEAFNRAVSEVKGKAPESTAQQYECGECHTKFTLPRQPGEDEMVECPNCHRQWPSKEVMSV</sequence>
<reference evidence="1" key="1">
    <citation type="journal article" date="2014" name="Front. Microbiol.">
        <title>High frequency of phylogenetically diverse reductive dehalogenase-homologous genes in deep subseafloor sedimentary metagenomes.</title>
        <authorList>
            <person name="Kawai M."/>
            <person name="Futagami T."/>
            <person name="Toyoda A."/>
            <person name="Takaki Y."/>
            <person name="Nishi S."/>
            <person name="Hori S."/>
            <person name="Arai W."/>
            <person name="Tsubouchi T."/>
            <person name="Morono Y."/>
            <person name="Uchiyama I."/>
            <person name="Ito T."/>
            <person name="Fujiyama A."/>
            <person name="Inagaki F."/>
            <person name="Takami H."/>
        </authorList>
    </citation>
    <scope>NUCLEOTIDE SEQUENCE</scope>
    <source>
        <strain evidence="1">Expedition CK06-06</strain>
    </source>
</reference>
<feature type="non-terminal residue" evidence="1">
    <location>
        <position position="1"/>
    </location>
</feature>
<accession>X1M025</accession>
<gene>
    <name evidence="1" type="ORF">S06H3_35651</name>
</gene>
<dbReference type="EMBL" id="BARV01021529">
    <property type="protein sequence ID" value="GAI24708.1"/>
    <property type="molecule type" value="Genomic_DNA"/>
</dbReference>